<accession>A0A0A9APW8</accession>
<reference evidence="1" key="1">
    <citation type="submission" date="2014-09" db="EMBL/GenBank/DDBJ databases">
        <authorList>
            <person name="Magalhaes I.L.F."/>
            <person name="Oliveira U."/>
            <person name="Santos F.R."/>
            <person name="Vidigal T.H.D.A."/>
            <person name="Brescovit A.D."/>
            <person name="Santos A.J."/>
        </authorList>
    </citation>
    <scope>NUCLEOTIDE SEQUENCE</scope>
    <source>
        <tissue evidence="1">Shoot tissue taken approximately 20 cm above the soil surface</tissue>
    </source>
</reference>
<proteinExistence type="predicted"/>
<sequence length="34" mass="4006">MRTRNLCLPSEAQDQFLSAYTKINPHCKFDSQFD</sequence>
<reference evidence="1" key="2">
    <citation type="journal article" date="2015" name="Data Brief">
        <title>Shoot transcriptome of the giant reed, Arundo donax.</title>
        <authorList>
            <person name="Barrero R.A."/>
            <person name="Guerrero F.D."/>
            <person name="Moolhuijzen P."/>
            <person name="Goolsby J.A."/>
            <person name="Tidwell J."/>
            <person name="Bellgard S.E."/>
            <person name="Bellgard M.I."/>
        </authorList>
    </citation>
    <scope>NUCLEOTIDE SEQUENCE</scope>
    <source>
        <tissue evidence="1">Shoot tissue taken approximately 20 cm above the soil surface</tissue>
    </source>
</reference>
<name>A0A0A9APW8_ARUDO</name>
<evidence type="ECO:0000313" key="1">
    <source>
        <dbReference type="EMBL" id="JAD53146.1"/>
    </source>
</evidence>
<organism evidence="1">
    <name type="scientific">Arundo donax</name>
    <name type="common">Giant reed</name>
    <name type="synonym">Donax arundinaceus</name>
    <dbReference type="NCBI Taxonomy" id="35708"/>
    <lineage>
        <taxon>Eukaryota</taxon>
        <taxon>Viridiplantae</taxon>
        <taxon>Streptophyta</taxon>
        <taxon>Embryophyta</taxon>
        <taxon>Tracheophyta</taxon>
        <taxon>Spermatophyta</taxon>
        <taxon>Magnoliopsida</taxon>
        <taxon>Liliopsida</taxon>
        <taxon>Poales</taxon>
        <taxon>Poaceae</taxon>
        <taxon>PACMAD clade</taxon>
        <taxon>Arundinoideae</taxon>
        <taxon>Arundineae</taxon>
        <taxon>Arundo</taxon>
    </lineage>
</organism>
<dbReference type="AlphaFoldDB" id="A0A0A9APW8"/>
<dbReference type="EMBL" id="GBRH01244749">
    <property type="protein sequence ID" value="JAD53146.1"/>
    <property type="molecule type" value="Transcribed_RNA"/>
</dbReference>
<protein>
    <submittedName>
        <fullName evidence="1">Uncharacterized protein</fullName>
    </submittedName>
</protein>